<comment type="similarity">
    <text evidence="1 3">Belongs to the type-B carboxylesterase/lipase family.</text>
</comment>
<dbReference type="SUPFAM" id="SSF53474">
    <property type="entry name" value="alpha/beta-Hydrolases"/>
    <property type="match status" value="1"/>
</dbReference>
<accession>A0ABW6LZZ5</accession>
<dbReference type="PRINTS" id="PR00878">
    <property type="entry name" value="CHOLNESTRASE"/>
</dbReference>
<dbReference type="InterPro" id="IPR002018">
    <property type="entry name" value="CarbesteraseB"/>
</dbReference>
<name>A0ABW6LZZ5_9ACTN</name>
<protein>
    <recommendedName>
        <fullName evidence="3">Carboxylic ester hydrolase</fullName>
        <ecNumber evidence="3">3.1.1.-</ecNumber>
    </recommendedName>
</protein>
<evidence type="ECO:0000313" key="5">
    <source>
        <dbReference type="EMBL" id="MFE9598145.1"/>
    </source>
</evidence>
<dbReference type="PANTHER" id="PTHR11559">
    <property type="entry name" value="CARBOXYLESTERASE"/>
    <property type="match status" value="1"/>
</dbReference>
<dbReference type="InterPro" id="IPR029058">
    <property type="entry name" value="AB_hydrolase_fold"/>
</dbReference>
<evidence type="ECO:0000256" key="2">
    <source>
        <dbReference type="ARBA" id="ARBA00022801"/>
    </source>
</evidence>
<dbReference type="Proteomes" id="UP001601303">
    <property type="component" value="Unassembled WGS sequence"/>
</dbReference>
<comment type="caution">
    <text evidence="5">The sequence shown here is derived from an EMBL/GenBank/DDBJ whole genome shotgun (WGS) entry which is preliminary data.</text>
</comment>
<dbReference type="InterPro" id="IPR000997">
    <property type="entry name" value="Cholinesterase"/>
</dbReference>
<evidence type="ECO:0000313" key="6">
    <source>
        <dbReference type="Proteomes" id="UP001601303"/>
    </source>
</evidence>
<organism evidence="5 6">
    <name type="scientific">Streptomyces hokutonensis</name>
    <dbReference type="NCBI Taxonomy" id="1306990"/>
    <lineage>
        <taxon>Bacteria</taxon>
        <taxon>Bacillati</taxon>
        <taxon>Actinomycetota</taxon>
        <taxon>Actinomycetes</taxon>
        <taxon>Kitasatosporales</taxon>
        <taxon>Streptomycetaceae</taxon>
        <taxon>Streptomyces</taxon>
    </lineage>
</organism>
<dbReference type="RefSeq" id="WP_388103297.1">
    <property type="nucleotide sequence ID" value="NZ_JBIAHM010000002.1"/>
</dbReference>
<reference evidence="5 6" key="1">
    <citation type="submission" date="2024-10" db="EMBL/GenBank/DDBJ databases">
        <title>The Natural Products Discovery Center: Release of the First 8490 Sequenced Strains for Exploring Actinobacteria Biosynthetic Diversity.</title>
        <authorList>
            <person name="Kalkreuter E."/>
            <person name="Kautsar S.A."/>
            <person name="Yang D."/>
            <person name="Bader C.D."/>
            <person name="Teijaro C.N."/>
            <person name="Fluegel L."/>
            <person name="Davis C.M."/>
            <person name="Simpson J.R."/>
            <person name="Lauterbach L."/>
            <person name="Steele A.D."/>
            <person name="Gui C."/>
            <person name="Meng S."/>
            <person name="Li G."/>
            <person name="Viehrig K."/>
            <person name="Ye F."/>
            <person name="Su P."/>
            <person name="Kiefer A.F."/>
            <person name="Nichols A."/>
            <person name="Cepeda A.J."/>
            <person name="Yan W."/>
            <person name="Fan B."/>
            <person name="Jiang Y."/>
            <person name="Adhikari A."/>
            <person name="Zheng C.-J."/>
            <person name="Schuster L."/>
            <person name="Cowan T.M."/>
            <person name="Smanski M.J."/>
            <person name="Chevrette M.G."/>
            <person name="De Carvalho L.P.S."/>
            <person name="Shen B."/>
        </authorList>
    </citation>
    <scope>NUCLEOTIDE SEQUENCE [LARGE SCALE GENOMIC DNA]</scope>
    <source>
        <strain evidence="5 6">NPDC006488</strain>
    </source>
</reference>
<dbReference type="Pfam" id="PF00135">
    <property type="entry name" value="COesterase"/>
    <property type="match status" value="1"/>
</dbReference>
<evidence type="ECO:0000256" key="1">
    <source>
        <dbReference type="ARBA" id="ARBA00005964"/>
    </source>
</evidence>
<dbReference type="EMBL" id="JBIAHM010000002">
    <property type="protein sequence ID" value="MFE9598145.1"/>
    <property type="molecule type" value="Genomic_DNA"/>
</dbReference>
<dbReference type="InterPro" id="IPR050309">
    <property type="entry name" value="Type-B_Carboxylest/Lipase"/>
</dbReference>
<dbReference type="EC" id="3.1.1.-" evidence="3"/>
<sequence>MNDSTAGIQVATTSGLVRGAHQDGLAVFKGVPFAAPPVGELRWRPAQPHPGWDGVLDATVAGPSAPQPYAEGGDPVLGGHGFPPFDEDCLTLNVWTPAADNAARPVLIWIHGGGFVSGSANVPFYAGDTFARDGDLVVVTINYRLGALGFLYFGSEHGGSDTEPGNYWLTDHVAALQWVRDNIAAFGGDPANITIGGQSGGAYSAVALAGHSQANTLFHRAILQSTPFGFPLPDRAESQQITATYLDIVGVKSLDELRQVPWTHLIEAWPEMFERANKWGHLPVPIKPVLDGVTMARDAVELVLDGAALDIDILIGWTREEANLLAVFPMYADTTREQVLARAAESFGDKAAEVYAAYEARRPGATPQQVLMDLLSDERIVAPAIEVAETRAARGRPVWAYRFDYPTPAFDGRLAAPHGLELPFVFDNFGNWSHAPLVEGIESPSRDGLCTAMHQAWISFIRTGDPNHAQLPKWERYTEERPTTMRFDTVSTSTERPREL</sequence>
<evidence type="ECO:0000259" key="4">
    <source>
        <dbReference type="Pfam" id="PF00135"/>
    </source>
</evidence>
<gene>
    <name evidence="5" type="ORF">ACFYNQ_06130</name>
</gene>
<dbReference type="PROSITE" id="PS00122">
    <property type="entry name" value="CARBOXYLESTERASE_B_1"/>
    <property type="match status" value="1"/>
</dbReference>
<dbReference type="Gene3D" id="3.40.50.1820">
    <property type="entry name" value="alpha/beta hydrolase"/>
    <property type="match status" value="1"/>
</dbReference>
<feature type="domain" description="Carboxylesterase type B" evidence="4">
    <location>
        <begin position="9"/>
        <end position="492"/>
    </location>
</feature>
<dbReference type="InterPro" id="IPR019826">
    <property type="entry name" value="Carboxylesterase_B_AS"/>
</dbReference>
<evidence type="ECO:0000256" key="3">
    <source>
        <dbReference type="RuleBase" id="RU361235"/>
    </source>
</evidence>
<keyword evidence="2 3" id="KW-0378">Hydrolase</keyword>
<proteinExistence type="inferred from homology"/>
<dbReference type="PROSITE" id="PS00941">
    <property type="entry name" value="CARBOXYLESTERASE_B_2"/>
    <property type="match status" value="1"/>
</dbReference>
<keyword evidence="6" id="KW-1185">Reference proteome</keyword>
<dbReference type="InterPro" id="IPR019819">
    <property type="entry name" value="Carboxylesterase_B_CS"/>
</dbReference>